<dbReference type="HOGENOM" id="CLU_3429948_0_0_1"/>
<dbReference type="AlphaFoldDB" id="T0L7F7"/>
<comment type="caution">
    <text evidence="1">The sequence shown here is derived from an EMBL/GenBank/DDBJ whole genome shotgun (WGS) entry which is preliminary data.</text>
</comment>
<name>T0L7F7_COLGC</name>
<proteinExistence type="predicted"/>
<protein>
    <submittedName>
        <fullName evidence="1">Uncharacterized protein</fullName>
    </submittedName>
</protein>
<sequence>MTPDLSNVVRVALAYQRVA</sequence>
<evidence type="ECO:0000313" key="1">
    <source>
        <dbReference type="EMBL" id="EQB47551.1"/>
    </source>
</evidence>
<organism evidence="1 2">
    <name type="scientific">Colletotrichum gloeosporioides (strain Cg-14)</name>
    <name type="common">Anthracnose fungus</name>
    <name type="synonym">Glomerella cingulata</name>
    <dbReference type="NCBI Taxonomy" id="1237896"/>
    <lineage>
        <taxon>Eukaryota</taxon>
        <taxon>Fungi</taxon>
        <taxon>Dikarya</taxon>
        <taxon>Ascomycota</taxon>
        <taxon>Pezizomycotina</taxon>
        <taxon>Sordariomycetes</taxon>
        <taxon>Hypocreomycetidae</taxon>
        <taxon>Glomerellales</taxon>
        <taxon>Glomerellaceae</taxon>
        <taxon>Colletotrichum</taxon>
        <taxon>Colletotrichum gloeosporioides species complex</taxon>
    </lineage>
</organism>
<accession>T0L7F7</accession>
<evidence type="ECO:0000313" key="2">
    <source>
        <dbReference type="Proteomes" id="UP000015530"/>
    </source>
</evidence>
<dbReference type="Proteomes" id="UP000015530">
    <property type="component" value="Unassembled WGS sequence"/>
</dbReference>
<reference evidence="2" key="1">
    <citation type="journal article" date="2013" name="Mol. Plant Microbe Interact.">
        <title>Global aspects of pacC regulation of pathogenicity genes in Colletotrichum gloeosporioides as revealed by transcriptome analysis.</title>
        <authorList>
            <person name="Alkan N."/>
            <person name="Meng X."/>
            <person name="Friedlander G."/>
            <person name="Reuveni E."/>
            <person name="Sukno S."/>
            <person name="Sherman A."/>
            <person name="Thon M."/>
            <person name="Fluhr R."/>
            <person name="Prusky D."/>
        </authorList>
    </citation>
    <scope>NUCLEOTIDE SEQUENCE [LARGE SCALE GENOMIC DNA]</scope>
    <source>
        <strain evidence="2">Cg-14</strain>
    </source>
</reference>
<dbReference type="EMBL" id="AMYD01002899">
    <property type="protein sequence ID" value="EQB47551.1"/>
    <property type="molecule type" value="Genomic_DNA"/>
</dbReference>
<gene>
    <name evidence="1" type="ORF">CGLO_13285</name>
</gene>